<organism evidence="1 2">
    <name type="scientific">Thermacetogenium phaeum</name>
    <dbReference type="NCBI Taxonomy" id="85874"/>
    <lineage>
        <taxon>Bacteria</taxon>
        <taxon>Bacillati</taxon>
        <taxon>Bacillota</taxon>
        <taxon>Clostridia</taxon>
        <taxon>Thermoanaerobacterales</taxon>
        <taxon>Thermoanaerobacteraceae</taxon>
        <taxon>Thermacetogenium</taxon>
    </lineage>
</organism>
<dbReference type="Proteomes" id="UP000053326">
    <property type="component" value="Unassembled WGS sequence"/>
</dbReference>
<gene>
    <name evidence="1" type="ORF">XD66_1397</name>
</gene>
<dbReference type="AlphaFoldDB" id="A0A101FF54"/>
<sequence length="65" mass="7277">MEGRKTLMEDKGLTRQRDEGGKEDVRCICNRLICVCNGSTLEIKCSKCKRLIQIETAGIMGVKIC</sequence>
<evidence type="ECO:0000313" key="1">
    <source>
        <dbReference type="EMBL" id="KUK35895.1"/>
    </source>
</evidence>
<dbReference type="EMBL" id="LGFO01000220">
    <property type="protein sequence ID" value="KUK35895.1"/>
    <property type="molecule type" value="Genomic_DNA"/>
</dbReference>
<evidence type="ECO:0000313" key="2">
    <source>
        <dbReference type="Proteomes" id="UP000053326"/>
    </source>
</evidence>
<protein>
    <submittedName>
        <fullName evidence="1">Uncharacterized protein</fullName>
    </submittedName>
</protein>
<reference evidence="2" key="1">
    <citation type="journal article" date="2015" name="MBio">
        <title>Genome-Resolved Metagenomic Analysis Reveals Roles for Candidate Phyla and Other Microbial Community Members in Biogeochemical Transformations in Oil Reservoirs.</title>
        <authorList>
            <person name="Hu P."/>
            <person name="Tom L."/>
            <person name="Singh A."/>
            <person name="Thomas B.C."/>
            <person name="Baker B.J."/>
            <person name="Piceno Y.M."/>
            <person name="Andersen G.L."/>
            <person name="Banfield J.F."/>
        </authorList>
    </citation>
    <scope>NUCLEOTIDE SEQUENCE [LARGE SCALE GENOMIC DNA]</scope>
</reference>
<comment type="caution">
    <text evidence="1">The sequence shown here is derived from an EMBL/GenBank/DDBJ whole genome shotgun (WGS) entry which is preliminary data.</text>
</comment>
<name>A0A101FF54_9THEO</name>
<proteinExistence type="predicted"/>
<dbReference type="OMA" id="ICNRLIC"/>
<accession>A0A101FF54</accession>